<comment type="caution">
    <text evidence="1">The sequence shown here is derived from an EMBL/GenBank/DDBJ whole genome shotgun (WGS) entry which is preliminary data.</text>
</comment>
<reference evidence="1" key="1">
    <citation type="submission" date="2023-06" db="EMBL/GenBank/DDBJ databases">
        <title>Genomic of Agaribacillus aureum.</title>
        <authorList>
            <person name="Wang G."/>
        </authorList>
    </citation>
    <scope>NUCLEOTIDE SEQUENCE</scope>
    <source>
        <strain evidence="1">BMA12</strain>
    </source>
</reference>
<proteinExistence type="predicted"/>
<name>A0ABT8L704_9BACT</name>
<dbReference type="Proteomes" id="UP001172083">
    <property type="component" value="Unassembled WGS sequence"/>
</dbReference>
<evidence type="ECO:0000313" key="2">
    <source>
        <dbReference type="Proteomes" id="UP001172083"/>
    </source>
</evidence>
<protein>
    <recommendedName>
        <fullName evidence="3">Lipocalin-like domain-containing protein</fullName>
    </recommendedName>
</protein>
<organism evidence="1 2">
    <name type="scientific">Agaribacillus aureus</name>
    <dbReference type="NCBI Taxonomy" id="3051825"/>
    <lineage>
        <taxon>Bacteria</taxon>
        <taxon>Pseudomonadati</taxon>
        <taxon>Bacteroidota</taxon>
        <taxon>Cytophagia</taxon>
        <taxon>Cytophagales</taxon>
        <taxon>Splendidivirgaceae</taxon>
        <taxon>Agaribacillus</taxon>
    </lineage>
</organism>
<gene>
    <name evidence="1" type="ORF">QQ020_15820</name>
</gene>
<evidence type="ECO:0008006" key="3">
    <source>
        <dbReference type="Google" id="ProtNLM"/>
    </source>
</evidence>
<dbReference type="PROSITE" id="PS51257">
    <property type="entry name" value="PROKAR_LIPOPROTEIN"/>
    <property type="match status" value="1"/>
</dbReference>
<sequence>MKKLILILLVCAFSACSDDDEPAVADDLNGKWHLTNVTCECMPANLVAGDHTWDFDLSKKQLNVVNSVNKPLQILETGSYAFKIENDEITIQSVTYDYYFEKGQLFLADDPEVDGPLMTFERVN</sequence>
<evidence type="ECO:0000313" key="1">
    <source>
        <dbReference type="EMBL" id="MDN5213539.1"/>
    </source>
</evidence>
<keyword evidence="2" id="KW-1185">Reference proteome</keyword>
<dbReference type="RefSeq" id="WP_346758877.1">
    <property type="nucleotide sequence ID" value="NZ_JAUJEB010000003.1"/>
</dbReference>
<dbReference type="EMBL" id="JAUJEB010000003">
    <property type="protein sequence ID" value="MDN5213539.1"/>
    <property type="molecule type" value="Genomic_DNA"/>
</dbReference>
<accession>A0ABT8L704</accession>